<gene>
    <name evidence="1" type="ORF">SDC9_151188</name>
</gene>
<sequence>MEDVFFLYPGVDTGEQEVEKGVGHQCDDQHQAKGKEEGFREQLKFFHSGTSNL</sequence>
<protein>
    <submittedName>
        <fullName evidence="1">Uncharacterized protein</fullName>
    </submittedName>
</protein>
<dbReference type="AlphaFoldDB" id="A0A645ETW1"/>
<dbReference type="EMBL" id="VSSQ01049874">
    <property type="protein sequence ID" value="MPN03953.1"/>
    <property type="molecule type" value="Genomic_DNA"/>
</dbReference>
<organism evidence="1">
    <name type="scientific">bioreactor metagenome</name>
    <dbReference type="NCBI Taxonomy" id="1076179"/>
    <lineage>
        <taxon>unclassified sequences</taxon>
        <taxon>metagenomes</taxon>
        <taxon>ecological metagenomes</taxon>
    </lineage>
</organism>
<proteinExistence type="predicted"/>
<name>A0A645ETW1_9ZZZZ</name>
<accession>A0A645ETW1</accession>
<comment type="caution">
    <text evidence="1">The sequence shown here is derived from an EMBL/GenBank/DDBJ whole genome shotgun (WGS) entry which is preliminary data.</text>
</comment>
<evidence type="ECO:0000313" key="1">
    <source>
        <dbReference type="EMBL" id="MPN03953.1"/>
    </source>
</evidence>
<reference evidence="1" key="1">
    <citation type="submission" date="2019-08" db="EMBL/GenBank/DDBJ databases">
        <authorList>
            <person name="Kucharzyk K."/>
            <person name="Murdoch R.W."/>
            <person name="Higgins S."/>
            <person name="Loffler F."/>
        </authorList>
    </citation>
    <scope>NUCLEOTIDE SEQUENCE</scope>
</reference>